<dbReference type="InterPro" id="IPR012337">
    <property type="entry name" value="RNaseH-like_sf"/>
</dbReference>
<evidence type="ECO:0000256" key="3">
    <source>
        <dbReference type="ARBA" id="ARBA00022771"/>
    </source>
</evidence>
<dbReference type="InterPro" id="IPR008906">
    <property type="entry name" value="HATC_C_dom"/>
</dbReference>
<organism evidence="8 9">
    <name type="scientific">Larimichthys crocea</name>
    <name type="common">Large yellow croaker</name>
    <name type="synonym">Pseudosciaena crocea</name>
    <dbReference type="NCBI Taxonomy" id="215358"/>
    <lineage>
        <taxon>Eukaryota</taxon>
        <taxon>Metazoa</taxon>
        <taxon>Chordata</taxon>
        <taxon>Craniata</taxon>
        <taxon>Vertebrata</taxon>
        <taxon>Euteleostomi</taxon>
        <taxon>Actinopterygii</taxon>
        <taxon>Neopterygii</taxon>
        <taxon>Teleostei</taxon>
        <taxon>Neoteleostei</taxon>
        <taxon>Acanthomorphata</taxon>
        <taxon>Eupercaria</taxon>
        <taxon>Sciaenidae</taxon>
        <taxon>Larimichthys</taxon>
    </lineage>
</organism>
<evidence type="ECO:0000313" key="8">
    <source>
        <dbReference type="EMBL" id="KAE8291540.1"/>
    </source>
</evidence>
<dbReference type="PANTHER" id="PTHR46481:SF10">
    <property type="entry name" value="ZINC FINGER BED DOMAIN-CONTAINING PROTEIN 39"/>
    <property type="match status" value="1"/>
</dbReference>
<proteinExistence type="predicted"/>
<evidence type="ECO:0000256" key="6">
    <source>
        <dbReference type="SAM" id="MobiDB-lite"/>
    </source>
</evidence>
<keyword evidence="2" id="KW-0479">Metal-binding</keyword>
<name>A0A6G0IJD1_LARCR</name>
<feature type="domain" description="HAT C-terminal dimerisation" evidence="7">
    <location>
        <begin position="324"/>
        <end position="403"/>
    </location>
</feature>
<evidence type="ECO:0000256" key="2">
    <source>
        <dbReference type="ARBA" id="ARBA00022723"/>
    </source>
</evidence>
<comment type="subcellular location">
    <subcellularLocation>
        <location evidence="1">Nucleus</location>
    </subcellularLocation>
</comment>
<keyword evidence="4" id="KW-0862">Zinc</keyword>
<dbReference type="SUPFAM" id="SSF53098">
    <property type="entry name" value="Ribonuclease H-like"/>
    <property type="match status" value="1"/>
</dbReference>
<dbReference type="Proteomes" id="UP000424527">
    <property type="component" value="Unassembled WGS sequence"/>
</dbReference>
<dbReference type="PANTHER" id="PTHR46481">
    <property type="entry name" value="ZINC FINGER BED DOMAIN-CONTAINING PROTEIN 4"/>
    <property type="match status" value="1"/>
</dbReference>
<dbReference type="EMBL" id="REGW02000009">
    <property type="protein sequence ID" value="KAE8291540.1"/>
    <property type="molecule type" value="Genomic_DNA"/>
</dbReference>
<evidence type="ECO:0000313" key="9">
    <source>
        <dbReference type="Proteomes" id="UP000424527"/>
    </source>
</evidence>
<dbReference type="InterPro" id="IPR052035">
    <property type="entry name" value="ZnF_BED_domain_contain"/>
</dbReference>
<dbReference type="GO" id="GO:0005634">
    <property type="term" value="C:nucleus"/>
    <property type="evidence" value="ECO:0007669"/>
    <property type="project" value="UniProtKB-SubCell"/>
</dbReference>
<keyword evidence="9" id="KW-1185">Reference proteome</keyword>
<gene>
    <name evidence="8" type="ORF">D5F01_LYC08894</name>
</gene>
<sequence length="407" mass="46292">MIEQAEHIALTGDHWTSVSNDNYLGVTAHFVDHNWTLQAFALTVGKTEERHYAEACANHFLDVANEWKIKEKLTTLGTDSARNMVAAARLLPFEHLPCMAHCLQRTVTVSLKDSGFESVLAKCRKIVGHFKNSPSNAQELNEQQIAHGLKQGSLAQDVATRWNSTLEMVKRIQRNKSPLTTTLAQQKSKIAMLTDQELDKLQKLQELLEPCRVMEPSDDDPVYVLRFKNAFTTDLAQRKDSTNLRWLKITTALDPRIKDRKCLPKDERSEVWASVRDLMRETCAQQPPAKTTEEPSPKKRRTSILLGSSDSDTDDEEESIERCLDRYKVEPKIDIEGCPLQWWSKREGAHARLASIARKYLSTPATTVPCERLFSLSGHIIQKKRASLTPDNVNKLVCLNNWLHLKK</sequence>
<accession>A0A6G0IJD1</accession>
<evidence type="ECO:0000256" key="1">
    <source>
        <dbReference type="ARBA" id="ARBA00004123"/>
    </source>
</evidence>
<dbReference type="GO" id="GO:0008270">
    <property type="term" value="F:zinc ion binding"/>
    <property type="evidence" value="ECO:0007669"/>
    <property type="project" value="UniProtKB-KW"/>
</dbReference>
<evidence type="ECO:0000256" key="5">
    <source>
        <dbReference type="ARBA" id="ARBA00023242"/>
    </source>
</evidence>
<keyword evidence="3" id="KW-0863">Zinc-finger</keyword>
<feature type="region of interest" description="Disordered" evidence="6">
    <location>
        <begin position="282"/>
        <end position="318"/>
    </location>
</feature>
<reference evidence="8 9" key="1">
    <citation type="submission" date="2019-07" db="EMBL/GenBank/DDBJ databases">
        <title>Chromosome genome assembly for large yellow croaker.</title>
        <authorList>
            <person name="Xiao S."/>
        </authorList>
    </citation>
    <scope>NUCLEOTIDE SEQUENCE [LARGE SCALE GENOMIC DNA]</scope>
    <source>
        <strain evidence="8">JMULYC20181020</strain>
        <tissue evidence="8">Muscle</tissue>
    </source>
</reference>
<protein>
    <recommendedName>
        <fullName evidence="7">HAT C-terminal dimerisation domain-containing protein</fullName>
    </recommendedName>
</protein>
<comment type="caution">
    <text evidence="8">The sequence shown here is derived from an EMBL/GenBank/DDBJ whole genome shotgun (WGS) entry which is preliminary data.</text>
</comment>
<dbReference type="AlphaFoldDB" id="A0A6G0IJD1"/>
<evidence type="ECO:0000256" key="4">
    <source>
        <dbReference type="ARBA" id="ARBA00022833"/>
    </source>
</evidence>
<dbReference type="Pfam" id="PF05699">
    <property type="entry name" value="Dimer_Tnp_hAT"/>
    <property type="match status" value="1"/>
</dbReference>
<dbReference type="GO" id="GO:0046983">
    <property type="term" value="F:protein dimerization activity"/>
    <property type="evidence" value="ECO:0007669"/>
    <property type="project" value="InterPro"/>
</dbReference>
<keyword evidence="5" id="KW-0539">Nucleus</keyword>
<evidence type="ECO:0000259" key="7">
    <source>
        <dbReference type="Pfam" id="PF05699"/>
    </source>
</evidence>